<keyword evidence="1" id="KW-0805">Transcription regulation</keyword>
<dbReference type="InterPro" id="IPR001138">
    <property type="entry name" value="Zn2Cys6_DnaBD"/>
</dbReference>
<dbReference type="GO" id="GO:0008270">
    <property type="term" value="F:zinc ion binding"/>
    <property type="evidence" value="ECO:0007669"/>
    <property type="project" value="InterPro"/>
</dbReference>
<evidence type="ECO:0000259" key="6">
    <source>
        <dbReference type="PROSITE" id="PS50048"/>
    </source>
</evidence>
<dbReference type="GO" id="GO:0003677">
    <property type="term" value="F:DNA binding"/>
    <property type="evidence" value="ECO:0007669"/>
    <property type="project" value="UniProtKB-KW"/>
</dbReference>
<dbReference type="PROSITE" id="PS50048">
    <property type="entry name" value="ZN2_CY6_FUNGAL_2"/>
    <property type="match status" value="1"/>
</dbReference>
<organism evidence="7 8">
    <name type="scientific">Aspergillus udagawae</name>
    <dbReference type="NCBI Taxonomy" id="91492"/>
    <lineage>
        <taxon>Eukaryota</taxon>
        <taxon>Fungi</taxon>
        <taxon>Dikarya</taxon>
        <taxon>Ascomycota</taxon>
        <taxon>Pezizomycotina</taxon>
        <taxon>Eurotiomycetes</taxon>
        <taxon>Eurotiomycetidae</taxon>
        <taxon>Eurotiales</taxon>
        <taxon>Aspergillaceae</taxon>
        <taxon>Aspergillus</taxon>
        <taxon>Aspergillus subgen. Fumigati</taxon>
    </lineage>
</organism>
<evidence type="ECO:0000256" key="2">
    <source>
        <dbReference type="ARBA" id="ARBA00023125"/>
    </source>
</evidence>
<evidence type="ECO:0000256" key="5">
    <source>
        <dbReference type="SAM" id="MobiDB-lite"/>
    </source>
</evidence>
<dbReference type="PROSITE" id="PS00463">
    <property type="entry name" value="ZN2_CY6_FUNGAL_1"/>
    <property type="match status" value="1"/>
</dbReference>
<protein>
    <submittedName>
        <fullName evidence="7">Maltose permease MAL61</fullName>
    </submittedName>
</protein>
<dbReference type="PANTHER" id="PTHR43374:SF1">
    <property type="entry name" value="FLAVIN PRENYLTRANSFERASE PAD1, MITOCHONDRIAL"/>
    <property type="match status" value="1"/>
</dbReference>
<keyword evidence="4" id="KW-0539">Nucleus</keyword>
<dbReference type="GO" id="GO:0000981">
    <property type="term" value="F:DNA-binding transcription factor activity, RNA polymerase II-specific"/>
    <property type="evidence" value="ECO:0007669"/>
    <property type="project" value="InterPro"/>
</dbReference>
<sequence length="282" mass="31594">MSNSSAAGSSLERQEIDRILRAKRQQRTSKACYPCRSRKVKCDNGHPCRTCQKRGHPQICVYDLEESSPRKRAMLSPQNSNADASHVALPSNDQHPIRNSASPLHTRLASESIVQEDPFNYVFSGENTVISMLGSHDTDGSITHKASSVLGLQNSFNNYPFLDLKTPVDRWKALVEILPQREEILKFFHFYRTSAHPFNPILVDIDGFELVICQFLTSYASGELCDSDKVSERWSSDRSVGQISLLLATLASGAHYSDLVNPERSEKYQSFGKNKPSSIEKS</sequence>
<accession>A0A8H3NKA9</accession>
<name>A0A8H3NKA9_9EURO</name>
<comment type="caution">
    <text evidence="7">The sequence shown here is derived from an EMBL/GenBank/DDBJ whole genome shotgun (WGS) entry which is preliminary data.</text>
</comment>
<dbReference type="PANTHER" id="PTHR43374">
    <property type="entry name" value="FLAVIN PRENYLTRANSFERASE"/>
    <property type="match status" value="1"/>
</dbReference>
<gene>
    <name evidence="7" type="ORF">IFM46972_03865</name>
</gene>
<dbReference type="Gene3D" id="4.10.240.10">
    <property type="entry name" value="Zn(2)-C6 fungal-type DNA-binding domain"/>
    <property type="match status" value="1"/>
</dbReference>
<dbReference type="SUPFAM" id="SSF57701">
    <property type="entry name" value="Zn2/Cys6 DNA-binding domain"/>
    <property type="match status" value="1"/>
</dbReference>
<keyword evidence="2" id="KW-0238">DNA-binding</keyword>
<evidence type="ECO:0000313" key="7">
    <source>
        <dbReference type="EMBL" id="GFF33358.1"/>
    </source>
</evidence>
<reference evidence="7 8" key="1">
    <citation type="submission" date="2020-01" db="EMBL/GenBank/DDBJ databases">
        <title>Draft genome sequence of Aspergillus udagawae IFM 46972.</title>
        <authorList>
            <person name="Takahashi H."/>
            <person name="Yaguchi T."/>
        </authorList>
    </citation>
    <scope>NUCLEOTIDE SEQUENCE [LARGE SCALE GENOMIC DNA]</scope>
    <source>
        <strain evidence="7 8">IFM 46972</strain>
    </source>
</reference>
<dbReference type="InterPro" id="IPR036864">
    <property type="entry name" value="Zn2-C6_fun-type_DNA-bd_sf"/>
</dbReference>
<evidence type="ECO:0000256" key="1">
    <source>
        <dbReference type="ARBA" id="ARBA00023015"/>
    </source>
</evidence>
<evidence type="ECO:0000313" key="8">
    <source>
        <dbReference type="Proteomes" id="UP000465221"/>
    </source>
</evidence>
<feature type="region of interest" description="Disordered" evidence="5">
    <location>
        <begin position="71"/>
        <end position="94"/>
    </location>
</feature>
<dbReference type="CDD" id="cd00067">
    <property type="entry name" value="GAL4"/>
    <property type="match status" value="1"/>
</dbReference>
<dbReference type="SMART" id="SM00066">
    <property type="entry name" value="GAL4"/>
    <property type="match status" value="1"/>
</dbReference>
<proteinExistence type="predicted"/>
<dbReference type="EMBL" id="BLKC01000021">
    <property type="protein sequence ID" value="GFF33358.1"/>
    <property type="molecule type" value="Genomic_DNA"/>
</dbReference>
<dbReference type="Proteomes" id="UP000465221">
    <property type="component" value="Unassembled WGS sequence"/>
</dbReference>
<dbReference type="Pfam" id="PF00172">
    <property type="entry name" value="Zn_clus"/>
    <property type="match status" value="1"/>
</dbReference>
<keyword evidence="3" id="KW-0804">Transcription</keyword>
<dbReference type="InterPro" id="IPR004507">
    <property type="entry name" value="UbiX-like"/>
</dbReference>
<evidence type="ECO:0000256" key="3">
    <source>
        <dbReference type="ARBA" id="ARBA00023163"/>
    </source>
</evidence>
<evidence type="ECO:0000256" key="4">
    <source>
        <dbReference type="ARBA" id="ARBA00023242"/>
    </source>
</evidence>
<feature type="domain" description="Zn(2)-C6 fungal-type" evidence="6">
    <location>
        <begin position="31"/>
        <end position="62"/>
    </location>
</feature>
<dbReference type="GO" id="GO:0016831">
    <property type="term" value="F:carboxy-lyase activity"/>
    <property type="evidence" value="ECO:0007669"/>
    <property type="project" value="TreeGrafter"/>
</dbReference>
<dbReference type="AlphaFoldDB" id="A0A8H3NKA9"/>